<keyword evidence="3" id="KW-1185">Reference proteome</keyword>
<gene>
    <name evidence="2" type="ORF">L6E24_05480</name>
</gene>
<feature type="region of interest" description="Disordered" evidence="1">
    <location>
        <begin position="1"/>
        <end position="31"/>
    </location>
</feature>
<organism evidence="2 3">
    <name type="scientific">Methanoplanus endosymbiosus</name>
    <dbReference type="NCBI Taxonomy" id="33865"/>
    <lineage>
        <taxon>Archaea</taxon>
        <taxon>Methanobacteriati</taxon>
        <taxon>Methanobacteriota</taxon>
        <taxon>Stenosarchaea group</taxon>
        <taxon>Methanomicrobia</taxon>
        <taxon>Methanomicrobiales</taxon>
        <taxon>Methanomicrobiaceae</taxon>
        <taxon>Methanoplanus</taxon>
    </lineage>
</organism>
<name>A0A9E7TJE9_9EURY</name>
<dbReference type="RefSeq" id="WP_257743706.1">
    <property type="nucleotide sequence ID" value="NZ_CP096115.1"/>
</dbReference>
<protein>
    <submittedName>
        <fullName evidence="2">DUF1848 domain-containing protein</fullName>
    </submittedName>
</protein>
<dbReference type="Proteomes" id="UP001060368">
    <property type="component" value="Chromosome"/>
</dbReference>
<sequence length="341" mass="39032">MNSGNDAVLSGSGSGESAEQKLTDSTPPIFPSEYSPFSPKIISVSRTTDIPAFYPEWFMNRLKAGYSVRINPYNRRARRIIYDDVRAIVFWSKNPRPLISYLPGIDRMGLCYYFQFTLNNYDREGFERNVPPLSERIETFKILSDICGPERVIWRFDPLILSDNIAVETLIGRIEDIGEEVHLYTEKLVFSFIDLYKTVERNLEKSGIKAAGSVREFTDDEVLEFSAEAGRICGRWGINAVTCGENYDLRKFGIEKNRCVDPELIARLCSGDPDMKRYLSRHAKKDKGQRPACGCIESADVGSYNTCPHLCAYCYANRFPEKVKMNYNACRRDPFSDSLWR</sequence>
<dbReference type="EMBL" id="CP096115">
    <property type="protein sequence ID" value="UUX93568.1"/>
    <property type="molecule type" value="Genomic_DNA"/>
</dbReference>
<evidence type="ECO:0000256" key="1">
    <source>
        <dbReference type="SAM" id="MobiDB-lite"/>
    </source>
</evidence>
<dbReference type="AlphaFoldDB" id="A0A9E7TJE9"/>
<proteinExistence type="predicted"/>
<evidence type="ECO:0000313" key="3">
    <source>
        <dbReference type="Proteomes" id="UP001060368"/>
    </source>
</evidence>
<dbReference type="KEGG" id="mend:L6E24_05480"/>
<evidence type="ECO:0000313" key="2">
    <source>
        <dbReference type="EMBL" id="UUX93568.1"/>
    </source>
</evidence>
<dbReference type="InterPro" id="IPR014998">
    <property type="entry name" value="DUF1848"/>
</dbReference>
<dbReference type="Pfam" id="PF08902">
    <property type="entry name" value="DUF1848"/>
    <property type="match status" value="1"/>
</dbReference>
<reference evidence="2" key="1">
    <citation type="submission" date="2022-04" db="EMBL/GenBank/DDBJ databases">
        <title>Complete genome of Methanoplanus endosymbiosus DSM 3599.</title>
        <authorList>
            <person name="Chen S.-C."/>
            <person name="You Y.-T."/>
            <person name="Zhou Y.-Z."/>
            <person name="Lai M.-C."/>
        </authorList>
    </citation>
    <scope>NUCLEOTIDE SEQUENCE</scope>
    <source>
        <strain evidence="2">DSM 3599</strain>
    </source>
</reference>
<dbReference type="GeneID" id="74307128"/>
<accession>A0A9E7TJE9</accession>